<evidence type="ECO:0000256" key="2">
    <source>
        <dbReference type="ARBA" id="ARBA00009370"/>
    </source>
</evidence>
<dbReference type="InterPro" id="IPR019533">
    <property type="entry name" value="Peptidase_S26"/>
</dbReference>
<dbReference type="PANTHER" id="PTHR43390">
    <property type="entry name" value="SIGNAL PEPTIDASE I"/>
    <property type="match status" value="1"/>
</dbReference>
<sequence length="152" mass="17353">MFAQKVIQLSTRLHHWIQGKRFRTITVKGNSMAPSFSNGTRISIDRNTYKTDRPILGDVVVFTHPGVKRTTFLKRIVGLPGDLIELKRKRIFVNNRPVTANAKGPIGHSPLLDLMWTLERDEYFVLGDNTSDSLDSRRLGPIKLSWILGKVW</sequence>
<dbReference type="InterPro" id="IPR019758">
    <property type="entry name" value="Pept_S26A_signal_pept_1_CS"/>
</dbReference>
<reference evidence="6" key="1">
    <citation type="submission" date="2018-05" db="EMBL/GenBank/DDBJ databases">
        <authorList>
            <person name="Lanie J.A."/>
            <person name="Ng W.-L."/>
            <person name="Kazmierczak K.M."/>
            <person name="Andrzejewski T.M."/>
            <person name="Davidsen T.M."/>
            <person name="Wayne K.J."/>
            <person name="Tettelin H."/>
            <person name="Glass J.I."/>
            <person name="Rusch D."/>
            <person name="Podicherti R."/>
            <person name="Tsui H.-C.T."/>
            <person name="Winkler M.E."/>
        </authorList>
    </citation>
    <scope>NUCLEOTIDE SEQUENCE</scope>
</reference>
<dbReference type="NCBIfam" id="TIGR02227">
    <property type="entry name" value="sigpep_I_bact"/>
    <property type="match status" value="1"/>
</dbReference>
<dbReference type="GO" id="GO:0016020">
    <property type="term" value="C:membrane"/>
    <property type="evidence" value="ECO:0007669"/>
    <property type="project" value="InterPro"/>
</dbReference>
<dbReference type="PRINTS" id="PR00727">
    <property type="entry name" value="LEADERPTASE"/>
</dbReference>
<evidence type="ECO:0000256" key="3">
    <source>
        <dbReference type="ARBA" id="ARBA00013208"/>
    </source>
</evidence>
<gene>
    <name evidence="6" type="ORF">METZ01_LOCUS221104</name>
</gene>
<dbReference type="EC" id="3.4.21.89" evidence="3"/>
<evidence type="ECO:0000259" key="5">
    <source>
        <dbReference type="Pfam" id="PF10502"/>
    </source>
</evidence>
<dbReference type="CDD" id="cd06530">
    <property type="entry name" value="S26_SPase_I"/>
    <property type="match status" value="1"/>
</dbReference>
<evidence type="ECO:0000256" key="4">
    <source>
        <dbReference type="ARBA" id="ARBA00022801"/>
    </source>
</evidence>
<feature type="domain" description="Peptidase S26" evidence="5">
    <location>
        <begin position="22"/>
        <end position="151"/>
    </location>
</feature>
<dbReference type="Pfam" id="PF10502">
    <property type="entry name" value="Peptidase_S26"/>
    <property type="match status" value="1"/>
</dbReference>
<dbReference type="PROSITE" id="PS00760">
    <property type="entry name" value="SPASE_I_2"/>
    <property type="match status" value="1"/>
</dbReference>
<proteinExistence type="inferred from homology"/>
<dbReference type="GO" id="GO:0006465">
    <property type="term" value="P:signal peptide processing"/>
    <property type="evidence" value="ECO:0007669"/>
    <property type="project" value="InterPro"/>
</dbReference>
<keyword evidence="4" id="KW-0378">Hydrolase</keyword>
<accession>A0A382FZ48</accession>
<evidence type="ECO:0000313" key="6">
    <source>
        <dbReference type="EMBL" id="SVB68250.1"/>
    </source>
</evidence>
<dbReference type="InterPro" id="IPR000223">
    <property type="entry name" value="Pept_S26A_signal_pept_1"/>
</dbReference>
<organism evidence="6">
    <name type="scientific">marine metagenome</name>
    <dbReference type="NCBI Taxonomy" id="408172"/>
    <lineage>
        <taxon>unclassified sequences</taxon>
        <taxon>metagenomes</taxon>
        <taxon>ecological metagenomes</taxon>
    </lineage>
</organism>
<comment type="catalytic activity">
    <reaction evidence="1">
        <text>Cleavage of hydrophobic, N-terminal signal or leader sequences from secreted and periplasmic proteins.</text>
        <dbReference type="EC" id="3.4.21.89"/>
    </reaction>
</comment>
<name>A0A382FZ48_9ZZZZ</name>
<evidence type="ECO:0000256" key="1">
    <source>
        <dbReference type="ARBA" id="ARBA00000677"/>
    </source>
</evidence>
<comment type="similarity">
    <text evidence="2">Belongs to the peptidase S26 family.</text>
</comment>
<dbReference type="PROSITE" id="PS00761">
    <property type="entry name" value="SPASE_I_3"/>
    <property type="match status" value="1"/>
</dbReference>
<protein>
    <recommendedName>
        <fullName evidence="3">signal peptidase I</fullName>
        <ecNumber evidence="3">3.4.21.89</ecNumber>
    </recommendedName>
</protein>
<dbReference type="GO" id="GO:0009003">
    <property type="term" value="F:signal peptidase activity"/>
    <property type="evidence" value="ECO:0007669"/>
    <property type="project" value="UniProtKB-EC"/>
</dbReference>
<dbReference type="EMBL" id="UINC01052663">
    <property type="protein sequence ID" value="SVB68250.1"/>
    <property type="molecule type" value="Genomic_DNA"/>
</dbReference>
<dbReference type="GO" id="GO:0004252">
    <property type="term" value="F:serine-type endopeptidase activity"/>
    <property type="evidence" value="ECO:0007669"/>
    <property type="project" value="InterPro"/>
</dbReference>
<dbReference type="PANTHER" id="PTHR43390:SF1">
    <property type="entry name" value="CHLOROPLAST PROCESSING PEPTIDASE"/>
    <property type="match status" value="1"/>
</dbReference>
<dbReference type="InterPro" id="IPR036286">
    <property type="entry name" value="LexA/Signal_pep-like_sf"/>
</dbReference>
<dbReference type="AlphaFoldDB" id="A0A382FZ48"/>
<dbReference type="Gene3D" id="2.10.109.10">
    <property type="entry name" value="Umud Fragment, subunit A"/>
    <property type="match status" value="1"/>
</dbReference>
<dbReference type="InterPro" id="IPR019757">
    <property type="entry name" value="Pept_S26A_signal_pept_1_Lys-AS"/>
</dbReference>
<dbReference type="SUPFAM" id="SSF51306">
    <property type="entry name" value="LexA/Signal peptidase"/>
    <property type="match status" value="1"/>
</dbReference>